<dbReference type="EMBL" id="VCAU01000118">
    <property type="protein sequence ID" value="KAF9884571.1"/>
    <property type="molecule type" value="Genomic_DNA"/>
</dbReference>
<dbReference type="CDD" id="cd09917">
    <property type="entry name" value="F-box_SF"/>
    <property type="match status" value="1"/>
</dbReference>
<name>A0AAD4CDR1_ASPNN</name>
<feature type="chain" id="PRO_5042261598" description="F-box domain-containing protein" evidence="1">
    <location>
        <begin position="28"/>
        <end position="412"/>
    </location>
</feature>
<gene>
    <name evidence="3" type="ORF">FE257_001455</name>
</gene>
<comment type="caution">
    <text evidence="3">The sequence shown here is derived from an EMBL/GenBank/DDBJ whole genome shotgun (WGS) entry which is preliminary data.</text>
</comment>
<feature type="domain" description="F-box" evidence="2">
    <location>
        <begin position="2"/>
        <end position="54"/>
    </location>
</feature>
<evidence type="ECO:0000259" key="2">
    <source>
        <dbReference type="PROSITE" id="PS50181"/>
    </source>
</evidence>
<dbReference type="InterPro" id="IPR001810">
    <property type="entry name" value="F-box_dom"/>
</dbReference>
<proteinExistence type="predicted"/>
<protein>
    <recommendedName>
        <fullName evidence="2">F-box domain-containing protein</fullName>
    </recommendedName>
</protein>
<dbReference type="Pfam" id="PF12937">
    <property type="entry name" value="F-box-like"/>
    <property type="match status" value="1"/>
</dbReference>
<accession>A0AAD4CDR1</accession>
<keyword evidence="1" id="KW-0732">Signal</keyword>
<feature type="signal peptide" evidence="1">
    <location>
        <begin position="1"/>
        <end position="27"/>
    </location>
</feature>
<sequence length="412" mass="47288">MAAPILKLPVEILLIIFARLLPRDLQAVCLTYRGWNSLAQPFLYDHIEWTWTRSQIPPIIQFLRSIVHRPELARFVHSLTLKGVDLDDEHTGGTRKKHPHIPVTEIDLDGLVECIETLHVPYAQQWIQELRAGVMDALVTLLLSRLPGLRVLYMGKNFTREARLTGMMLRSALCDQSENSNLPSFKHLQDVEAVHGGLDIYRRREADYRDRDDNLALFYLPSIERIRVQIDNPTIFMWPGQSPPNPSRLTSLDLTLLRESHLGQVLSVTRGLQKLNWDWYYREDIRDRVFRDIIDLDQIAADLSHVQDTLTDLTITAGSDPYQSAPYPPELAFRGSFRTFSGLHMLQKLEVPIPFLFGFSPEAPSTLNLILSVWASCKLCQRVGLHRRGFIHDPGPLVFSEEITPPEVLYIF</sequence>
<keyword evidence="4" id="KW-1185">Reference proteome</keyword>
<reference evidence="3" key="1">
    <citation type="journal article" date="2019" name="Beilstein J. Org. Chem.">
        <title>Nanangenines: drimane sesquiterpenoids as the dominant metabolite cohort of a novel Australian fungus, Aspergillus nanangensis.</title>
        <authorList>
            <person name="Lacey H.J."/>
            <person name="Gilchrist C.L.M."/>
            <person name="Crombie A."/>
            <person name="Kalaitzis J.A."/>
            <person name="Vuong D."/>
            <person name="Rutledge P.J."/>
            <person name="Turner P."/>
            <person name="Pitt J.I."/>
            <person name="Lacey E."/>
            <person name="Chooi Y.H."/>
            <person name="Piggott A.M."/>
        </authorList>
    </citation>
    <scope>NUCLEOTIDE SEQUENCE</scope>
    <source>
        <strain evidence="3">MST-FP2251</strain>
    </source>
</reference>
<evidence type="ECO:0000313" key="3">
    <source>
        <dbReference type="EMBL" id="KAF9884571.1"/>
    </source>
</evidence>
<dbReference type="Proteomes" id="UP001194746">
    <property type="component" value="Unassembled WGS sequence"/>
</dbReference>
<evidence type="ECO:0000256" key="1">
    <source>
        <dbReference type="SAM" id="SignalP"/>
    </source>
</evidence>
<reference evidence="3" key="2">
    <citation type="submission" date="2020-02" db="EMBL/GenBank/DDBJ databases">
        <authorList>
            <person name="Gilchrist C.L.M."/>
            <person name="Chooi Y.-H."/>
        </authorList>
    </citation>
    <scope>NUCLEOTIDE SEQUENCE</scope>
    <source>
        <strain evidence="3">MST-FP2251</strain>
    </source>
</reference>
<evidence type="ECO:0000313" key="4">
    <source>
        <dbReference type="Proteomes" id="UP001194746"/>
    </source>
</evidence>
<dbReference type="PROSITE" id="PS50181">
    <property type="entry name" value="FBOX"/>
    <property type="match status" value="1"/>
</dbReference>
<dbReference type="AlphaFoldDB" id="A0AAD4CDR1"/>
<dbReference type="InterPro" id="IPR036047">
    <property type="entry name" value="F-box-like_dom_sf"/>
</dbReference>
<dbReference type="SUPFAM" id="SSF81383">
    <property type="entry name" value="F-box domain"/>
    <property type="match status" value="1"/>
</dbReference>
<organism evidence="3 4">
    <name type="scientific">Aspergillus nanangensis</name>
    <dbReference type="NCBI Taxonomy" id="2582783"/>
    <lineage>
        <taxon>Eukaryota</taxon>
        <taxon>Fungi</taxon>
        <taxon>Dikarya</taxon>
        <taxon>Ascomycota</taxon>
        <taxon>Pezizomycotina</taxon>
        <taxon>Eurotiomycetes</taxon>
        <taxon>Eurotiomycetidae</taxon>
        <taxon>Eurotiales</taxon>
        <taxon>Aspergillaceae</taxon>
        <taxon>Aspergillus</taxon>
        <taxon>Aspergillus subgen. Circumdati</taxon>
    </lineage>
</organism>